<organism evidence="2 3">
    <name type="scientific">Crossiella equi</name>
    <dbReference type="NCBI Taxonomy" id="130796"/>
    <lineage>
        <taxon>Bacteria</taxon>
        <taxon>Bacillati</taxon>
        <taxon>Actinomycetota</taxon>
        <taxon>Actinomycetes</taxon>
        <taxon>Pseudonocardiales</taxon>
        <taxon>Pseudonocardiaceae</taxon>
        <taxon>Crossiella</taxon>
    </lineage>
</organism>
<comment type="caution">
    <text evidence="2">The sequence shown here is derived from an EMBL/GenBank/DDBJ whole genome shotgun (WGS) entry which is preliminary data.</text>
</comment>
<proteinExistence type="predicted"/>
<keyword evidence="3" id="KW-1185">Reference proteome</keyword>
<protein>
    <submittedName>
        <fullName evidence="2">Uncharacterized protein YukE</fullName>
    </submittedName>
</protein>
<evidence type="ECO:0000313" key="2">
    <source>
        <dbReference type="EMBL" id="MBP2473451.1"/>
    </source>
</evidence>
<reference evidence="2 3" key="1">
    <citation type="submission" date="2021-03" db="EMBL/GenBank/DDBJ databases">
        <title>Sequencing the genomes of 1000 actinobacteria strains.</title>
        <authorList>
            <person name="Klenk H.-P."/>
        </authorList>
    </citation>
    <scope>NUCLEOTIDE SEQUENCE [LARGE SCALE GENOMIC DNA]</scope>
    <source>
        <strain evidence="2 3">DSM 44580</strain>
    </source>
</reference>
<evidence type="ECO:0000313" key="3">
    <source>
        <dbReference type="Proteomes" id="UP001519363"/>
    </source>
</evidence>
<dbReference type="Proteomes" id="UP001519363">
    <property type="component" value="Unassembled WGS sequence"/>
</dbReference>
<feature type="coiled-coil region" evidence="1">
    <location>
        <begin position="93"/>
        <end position="163"/>
    </location>
</feature>
<keyword evidence="1" id="KW-0175">Coiled coil</keyword>
<sequence length="191" mass="20425">MGYLQEYPTLGFDPAPGQLAGVEALARNFSHVATMLAETHAALTQIGRAQGIWQGEAAEKFQVAVGELPGYLEKGKTSLGTAAGILGQWQHDLASMQVTARDYEAQAKAALERVRQAKGHPDFALAGQHFPDDATLADATARLRAAGERLGVAREELDAVKAQARGRNGPVTWPWPCTDRPTTRSGCSWCG</sequence>
<accession>A0ABS5AAV4</accession>
<dbReference type="RefSeq" id="WP_086787518.1">
    <property type="nucleotide sequence ID" value="NZ_JAGIOO010000001.1"/>
</dbReference>
<dbReference type="EMBL" id="JAGIOO010000001">
    <property type="protein sequence ID" value="MBP2473451.1"/>
    <property type="molecule type" value="Genomic_DNA"/>
</dbReference>
<gene>
    <name evidence="2" type="ORF">JOF53_002323</name>
</gene>
<evidence type="ECO:0000256" key="1">
    <source>
        <dbReference type="SAM" id="Coils"/>
    </source>
</evidence>
<name>A0ABS5AAV4_9PSEU</name>